<organism evidence="1 2">
    <name type="scientific">Haloferula luteola</name>
    <dbReference type="NCBI Taxonomy" id="595692"/>
    <lineage>
        <taxon>Bacteria</taxon>
        <taxon>Pseudomonadati</taxon>
        <taxon>Verrucomicrobiota</taxon>
        <taxon>Verrucomicrobiia</taxon>
        <taxon>Verrucomicrobiales</taxon>
        <taxon>Verrucomicrobiaceae</taxon>
        <taxon>Haloferula</taxon>
    </lineage>
</organism>
<keyword evidence="2" id="KW-1185">Reference proteome</keyword>
<comment type="caution">
    <text evidence="1">The sequence shown here is derived from an EMBL/GenBank/DDBJ whole genome shotgun (WGS) entry which is preliminary data.</text>
</comment>
<dbReference type="AlphaFoldDB" id="A0A840VBQ7"/>
<protein>
    <submittedName>
        <fullName evidence="1">Uncharacterized protein</fullName>
    </submittedName>
</protein>
<evidence type="ECO:0000313" key="2">
    <source>
        <dbReference type="Proteomes" id="UP000557717"/>
    </source>
</evidence>
<dbReference type="EMBL" id="JACHFD010000002">
    <property type="protein sequence ID" value="MBB5350321.1"/>
    <property type="molecule type" value="Genomic_DNA"/>
</dbReference>
<accession>A0A840VBQ7</accession>
<sequence>MNVAGARVSGHLLSLRGTGIALVGELEGVGRFFIA</sequence>
<evidence type="ECO:0000313" key="1">
    <source>
        <dbReference type="EMBL" id="MBB5350321.1"/>
    </source>
</evidence>
<dbReference type="Proteomes" id="UP000557717">
    <property type="component" value="Unassembled WGS sequence"/>
</dbReference>
<gene>
    <name evidence="1" type="ORF">HNR46_000545</name>
</gene>
<reference evidence="1 2" key="1">
    <citation type="submission" date="2020-08" db="EMBL/GenBank/DDBJ databases">
        <title>Genomic Encyclopedia of Type Strains, Phase IV (KMG-IV): sequencing the most valuable type-strain genomes for metagenomic binning, comparative biology and taxonomic classification.</title>
        <authorList>
            <person name="Goeker M."/>
        </authorList>
    </citation>
    <scope>NUCLEOTIDE SEQUENCE [LARGE SCALE GENOMIC DNA]</scope>
    <source>
        <strain evidence="1 2">YC6886</strain>
    </source>
</reference>
<proteinExistence type="predicted"/>
<name>A0A840VBQ7_9BACT</name>